<name>A0AAJ1BXE0_9HYPH</name>
<gene>
    <name evidence="1" type="ORF">NBH21_12830</name>
</gene>
<dbReference type="AlphaFoldDB" id="A0AAJ1BXE0"/>
<dbReference type="Proteomes" id="UP001155380">
    <property type="component" value="Unassembled WGS sequence"/>
</dbReference>
<sequence>MTSIDLTLLPKPRIIEEISYETTVSRQNSRFAQVWADTRTANPDVDLPDYDVQMLQTDPAILINQAESSREVRLRQRANEVARGQLLGFATGADLEHLAAFYDVKRLPGELDPRLKLRVILAIQGRSTGGTTERYKYIAMTSSLHVSDVVVYRSGKSPVIHVAVFSDAPDGVASASLLATVTAALQADDAKVLNDTFAVSTAVRTVVNIVADVWLLPDAAADTLTLAESELRAAWMMEQTLGRDLISTWWVSKLMIAGVHKIAPITPLGDIEVPSGEAASIGSVTLNLRGRAF</sequence>
<dbReference type="InterPro" id="IPR014507">
    <property type="entry name" value="Baseplate_assembly_J_pred"/>
</dbReference>
<evidence type="ECO:0000313" key="1">
    <source>
        <dbReference type="EMBL" id="MCO5957662.1"/>
    </source>
</evidence>
<reference evidence="1" key="1">
    <citation type="submission" date="2022-06" db="EMBL/GenBank/DDBJ databases">
        <authorList>
            <person name="Sun Q."/>
        </authorList>
    </citation>
    <scope>NUCLEOTIDE SEQUENCE</scope>
    <source>
        <strain evidence="1">S101</strain>
    </source>
</reference>
<dbReference type="RefSeq" id="WP_250913330.1">
    <property type="nucleotide sequence ID" value="NZ_JAMXLX010000003.1"/>
</dbReference>
<protein>
    <submittedName>
        <fullName evidence="1">Baseplate J/gp47 family protein</fullName>
    </submittedName>
</protein>
<dbReference type="PIRSF" id="PIRSF020481">
    <property type="entry name" value="BAP"/>
    <property type="match status" value="1"/>
</dbReference>
<organism evidence="1 2">
    <name type="scientific">Ciceribacter sichuanensis</name>
    <dbReference type="NCBI Taxonomy" id="2949647"/>
    <lineage>
        <taxon>Bacteria</taxon>
        <taxon>Pseudomonadati</taxon>
        <taxon>Pseudomonadota</taxon>
        <taxon>Alphaproteobacteria</taxon>
        <taxon>Hyphomicrobiales</taxon>
        <taxon>Rhizobiaceae</taxon>
        <taxon>Ciceribacter</taxon>
    </lineage>
</organism>
<dbReference type="EMBL" id="JAMXLX010000003">
    <property type="protein sequence ID" value="MCO5957662.1"/>
    <property type="molecule type" value="Genomic_DNA"/>
</dbReference>
<accession>A0AAJ1BXE0</accession>
<comment type="caution">
    <text evidence="1">The sequence shown here is derived from an EMBL/GenBank/DDBJ whole genome shotgun (WGS) entry which is preliminary data.</text>
</comment>
<evidence type="ECO:0000313" key="2">
    <source>
        <dbReference type="Proteomes" id="UP001155380"/>
    </source>
</evidence>
<proteinExistence type="predicted"/>